<evidence type="ECO:0000313" key="2">
    <source>
        <dbReference type="EMBL" id="SMQ76638.1"/>
    </source>
</evidence>
<dbReference type="GeneID" id="303001721"/>
<dbReference type="SUPFAM" id="SSF56601">
    <property type="entry name" value="beta-lactamase/transpeptidase-like"/>
    <property type="match status" value="1"/>
</dbReference>
<dbReference type="PANTHER" id="PTHR43283:SF18">
    <property type="match status" value="1"/>
</dbReference>
<dbReference type="RefSeq" id="WP_086457085.1">
    <property type="nucleotide sequence ID" value="NZ_FXWL01000002.1"/>
</dbReference>
<evidence type="ECO:0000313" key="3">
    <source>
        <dbReference type="Proteomes" id="UP000194469"/>
    </source>
</evidence>
<dbReference type="AlphaFoldDB" id="A0A1Y6FNX3"/>
<dbReference type="PROSITE" id="PS51318">
    <property type="entry name" value="TAT"/>
    <property type="match status" value="1"/>
</dbReference>
<reference evidence="3" key="1">
    <citation type="submission" date="2017-04" db="EMBL/GenBank/DDBJ databases">
        <authorList>
            <person name="Varghese N."/>
            <person name="Submissions S."/>
        </authorList>
    </citation>
    <scope>NUCLEOTIDE SEQUENCE [LARGE SCALE GENOMIC DNA]</scope>
    <source>
        <strain evidence="3">UI2</strain>
    </source>
</reference>
<name>A0A1Y6FNX3_9SPHN</name>
<accession>A0A1Y6FNX3</accession>
<dbReference type="Gene3D" id="3.40.710.10">
    <property type="entry name" value="DD-peptidase/beta-lactamase superfamily"/>
    <property type="match status" value="1"/>
</dbReference>
<gene>
    <name evidence="2" type="ORF">SAMN06295984_2075</name>
</gene>
<dbReference type="EMBL" id="FXWL01000002">
    <property type="protein sequence ID" value="SMQ76638.1"/>
    <property type="molecule type" value="Genomic_DNA"/>
</dbReference>
<dbReference type="InterPro" id="IPR050789">
    <property type="entry name" value="Diverse_Enzym_Activities"/>
</dbReference>
<organism evidence="2 3">
    <name type="scientific">Sphingopyxis terrae subsp. ummariensis</name>
    <dbReference type="NCBI Taxonomy" id="429001"/>
    <lineage>
        <taxon>Bacteria</taxon>
        <taxon>Pseudomonadati</taxon>
        <taxon>Pseudomonadota</taxon>
        <taxon>Alphaproteobacteria</taxon>
        <taxon>Sphingomonadales</taxon>
        <taxon>Sphingomonadaceae</taxon>
        <taxon>Sphingopyxis</taxon>
    </lineage>
</organism>
<dbReference type="InterPro" id="IPR001466">
    <property type="entry name" value="Beta-lactam-related"/>
</dbReference>
<dbReference type="InterPro" id="IPR006311">
    <property type="entry name" value="TAT_signal"/>
</dbReference>
<dbReference type="Pfam" id="PF00144">
    <property type="entry name" value="Beta-lactamase"/>
    <property type="match status" value="1"/>
</dbReference>
<dbReference type="PANTHER" id="PTHR43283">
    <property type="entry name" value="BETA-LACTAMASE-RELATED"/>
    <property type="match status" value="1"/>
</dbReference>
<proteinExistence type="predicted"/>
<protein>
    <submittedName>
        <fullName evidence="2">CubicO group peptidase, beta-lactamase class C family</fullName>
    </submittedName>
</protein>
<evidence type="ECO:0000259" key="1">
    <source>
        <dbReference type="Pfam" id="PF00144"/>
    </source>
</evidence>
<dbReference type="InterPro" id="IPR012338">
    <property type="entry name" value="Beta-lactam/transpept-like"/>
</dbReference>
<dbReference type="Proteomes" id="UP000194469">
    <property type="component" value="Unassembled WGS sequence"/>
</dbReference>
<feature type="domain" description="Beta-lactamase-related" evidence="1">
    <location>
        <begin position="46"/>
        <end position="388"/>
    </location>
</feature>
<sequence length="402" mass="42352">MIDDPSAALTASIHATASRRSFLAGALSAVALAPPALARAPAAENLDRFLADQRRSGGMAGLAVGLARSGKVLLSRTCGHADIAMRRPVTADSMFHLASVTKTITATGIMMLAEEGRLDIDAPINRYLDFAVVSPATPGQDITARHLLMHMSGISDATYYAVDFRTHGDDSPLALGDFLRGYLVPGGTHYSATGSYSGAPPGRAYDYSNVGYGLLGYIGTRVAGVDFRTYLQRRLFSPLGIDHLSWTLADVPAGLRVTPYEIDAQRLVPVAPVGFPDWPAGMLRASISGLMPFVAASANRGRTGSHRMLAEPSMDEMLHMQKPPGLSAWLTGQGLGWMESEGEGAPRINHWGGDPGVFTAVYLDPATTTGIAILTNGSATASSKAAIKAIARKLFTLGNALS</sequence>
<keyword evidence="3" id="KW-1185">Reference proteome</keyword>